<dbReference type="InterPro" id="IPR043129">
    <property type="entry name" value="ATPase_NBD"/>
</dbReference>
<dbReference type="Pfam" id="PF00012">
    <property type="entry name" value="HSP70"/>
    <property type="match status" value="1"/>
</dbReference>
<dbReference type="Proteomes" id="UP000523447">
    <property type="component" value="Unassembled WGS sequence"/>
</dbReference>
<dbReference type="PANTHER" id="PTHR42749:SF1">
    <property type="entry name" value="CELL SHAPE-DETERMINING PROTEIN MREB"/>
    <property type="match status" value="1"/>
</dbReference>
<dbReference type="Gene3D" id="3.30.420.40">
    <property type="match status" value="2"/>
</dbReference>
<feature type="compositionally biased region" description="Low complexity" evidence="4">
    <location>
        <begin position="463"/>
        <end position="486"/>
    </location>
</feature>
<evidence type="ECO:0000256" key="2">
    <source>
        <dbReference type="ARBA" id="ARBA00022840"/>
    </source>
</evidence>
<feature type="compositionally biased region" description="Pro residues" evidence="4">
    <location>
        <begin position="510"/>
        <end position="531"/>
    </location>
</feature>
<evidence type="ECO:0000313" key="5">
    <source>
        <dbReference type="EMBL" id="NKY85627.1"/>
    </source>
</evidence>
<dbReference type="RefSeq" id="WP_168441218.1">
    <property type="nucleotide sequence ID" value="NZ_CAWPHS010000056.1"/>
</dbReference>
<organism evidence="5 6">
    <name type="scientific">Nocardia veterana</name>
    <dbReference type="NCBI Taxonomy" id="132249"/>
    <lineage>
        <taxon>Bacteria</taxon>
        <taxon>Bacillati</taxon>
        <taxon>Actinomycetota</taxon>
        <taxon>Actinomycetes</taxon>
        <taxon>Mycobacteriales</taxon>
        <taxon>Nocardiaceae</taxon>
        <taxon>Nocardia</taxon>
    </lineage>
</organism>
<keyword evidence="6" id="KW-1185">Reference proteome</keyword>
<gene>
    <name evidence="5" type="ORF">HGA07_08310</name>
</gene>
<name>A0A7X6RGZ2_9NOCA</name>
<feature type="compositionally biased region" description="Low complexity" evidence="4">
    <location>
        <begin position="532"/>
        <end position="554"/>
    </location>
</feature>
<reference evidence="5 6" key="1">
    <citation type="submission" date="2020-04" db="EMBL/GenBank/DDBJ databases">
        <title>MicrobeNet Type strains.</title>
        <authorList>
            <person name="Nicholson A.C."/>
        </authorList>
    </citation>
    <scope>NUCLEOTIDE SEQUENCE [LARGE SCALE GENOMIC DNA]</scope>
    <source>
        <strain evidence="5 6">DSM 44445</strain>
    </source>
</reference>
<dbReference type="GO" id="GO:0140662">
    <property type="term" value="F:ATP-dependent protein folding chaperone"/>
    <property type="evidence" value="ECO:0007669"/>
    <property type="project" value="InterPro"/>
</dbReference>
<evidence type="ECO:0000256" key="3">
    <source>
        <dbReference type="ARBA" id="ARBA00023186"/>
    </source>
</evidence>
<dbReference type="EMBL" id="JAAXPE010000006">
    <property type="protein sequence ID" value="NKY85627.1"/>
    <property type="molecule type" value="Genomic_DNA"/>
</dbReference>
<feature type="region of interest" description="Disordered" evidence="4">
    <location>
        <begin position="411"/>
        <end position="586"/>
    </location>
</feature>
<proteinExistence type="predicted"/>
<evidence type="ECO:0000256" key="4">
    <source>
        <dbReference type="SAM" id="MobiDB-lite"/>
    </source>
</evidence>
<feature type="compositionally biased region" description="Low complexity" evidence="4">
    <location>
        <begin position="494"/>
        <end position="509"/>
    </location>
</feature>
<dbReference type="GO" id="GO:0005524">
    <property type="term" value="F:ATP binding"/>
    <property type="evidence" value="ECO:0007669"/>
    <property type="project" value="UniProtKB-KW"/>
</dbReference>
<feature type="region of interest" description="Disordered" evidence="4">
    <location>
        <begin position="361"/>
        <end position="380"/>
    </location>
</feature>
<feature type="compositionally biased region" description="Polar residues" evidence="4">
    <location>
        <begin position="555"/>
        <end position="569"/>
    </location>
</feature>
<keyword evidence="1" id="KW-0547">Nucleotide-binding</keyword>
<evidence type="ECO:0000313" key="6">
    <source>
        <dbReference type="Proteomes" id="UP000523447"/>
    </source>
</evidence>
<accession>A0A7X6RGZ2</accession>
<evidence type="ECO:0000256" key="1">
    <source>
        <dbReference type="ARBA" id="ARBA00022741"/>
    </source>
</evidence>
<sequence>MTQGLTLGITVGSSRTVAATGATSASADPENVSLHIRRRQFDSAPELSENLLSRVGDPVDILLPDGSSVAAADLVAETIAQVTADFDPVSAVATVPAWWPAHTVEAQRRALERVGAEDVVLVAEPLAALRRLEATSTLRPDTPVVVYDLGATGTTVSVVGSGPRSGLLGEPVRSTEVSGAEFDLLTMRYVLANALGETDFDPFDPVVERELSVLRNRCAEAKQQLSTTTATMVQVRLAGTSRDVRLVRDELEDLFRDPLTESLPLVREAVRRAGLGLDQVGQILLTGGGAAIGLLTELVSGEFAVPIAPIDDPGSLSARGAALLAGDLYAEQRTDALTPAVMEPAAPQHLSEEDTTTALPAVGGTAIEPPPADTTPPKGPARWRRAAFIAGAAIAVGAVATGTLALGTAGGPSNSTPAPAAATSAANAGSTSGAVPAGATDSAHPSGGAATSAVTPAGAHRSGAAAEHAPGTAAPGTAGPNSADPNSPAPDSPAPGTAAGPGTVANAPAPNAPAPNSPAPDSPAPQAPPQVPVQTPSAPSVPTQPSSPSVPGSSLGNTLGNTLDQTGDTLGTVLQVPGKVIPHEGN</sequence>
<feature type="compositionally biased region" description="Pro residues" evidence="4">
    <location>
        <begin position="368"/>
        <end position="379"/>
    </location>
</feature>
<dbReference type="PANTHER" id="PTHR42749">
    <property type="entry name" value="CELL SHAPE-DETERMINING PROTEIN MREB"/>
    <property type="match status" value="1"/>
</dbReference>
<feature type="compositionally biased region" description="Low complexity" evidence="4">
    <location>
        <begin position="411"/>
        <end position="434"/>
    </location>
</feature>
<dbReference type="Gene3D" id="3.90.640.10">
    <property type="entry name" value="Actin, Chain A, domain 4"/>
    <property type="match status" value="1"/>
</dbReference>
<protein>
    <submittedName>
        <fullName evidence="5">Hsp70 family protein</fullName>
    </submittedName>
</protein>
<keyword evidence="3" id="KW-0143">Chaperone</keyword>
<dbReference type="AlphaFoldDB" id="A0A7X6RGZ2"/>
<dbReference type="SUPFAM" id="SSF53067">
    <property type="entry name" value="Actin-like ATPase domain"/>
    <property type="match status" value="2"/>
</dbReference>
<keyword evidence="2" id="KW-0067">ATP-binding</keyword>
<dbReference type="InterPro" id="IPR013126">
    <property type="entry name" value="Hsp_70_fam"/>
</dbReference>
<comment type="caution">
    <text evidence="5">The sequence shown here is derived from an EMBL/GenBank/DDBJ whole genome shotgun (WGS) entry which is preliminary data.</text>
</comment>